<dbReference type="Proteomes" id="UP000653644">
    <property type="component" value="Unassembled WGS sequence"/>
</dbReference>
<keyword evidence="2" id="KW-1185">Reference proteome</keyword>
<proteinExistence type="predicted"/>
<comment type="caution">
    <text evidence="1">The sequence shown here is derived from an EMBL/GenBank/DDBJ whole genome shotgun (WGS) entry which is preliminary data.</text>
</comment>
<accession>A0ABQ3CDH2</accession>
<protein>
    <submittedName>
        <fullName evidence="1">Uncharacterized protein</fullName>
    </submittedName>
</protein>
<evidence type="ECO:0000313" key="2">
    <source>
        <dbReference type="Proteomes" id="UP000653644"/>
    </source>
</evidence>
<sequence>MLLAVAEDADNGQAHGVAEGAEDVFDADLITVGVVGDHCPTVPRQYDHPLGVRPSLTGAPAHGWISFPRLLTVRLYVSM</sequence>
<evidence type="ECO:0000313" key="1">
    <source>
        <dbReference type="EMBL" id="GHA03616.1"/>
    </source>
</evidence>
<dbReference type="EMBL" id="BMVN01000001">
    <property type="protein sequence ID" value="GHA03616.1"/>
    <property type="molecule type" value="Genomic_DNA"/>
</dbReference>
<reference evidence="2" key="1">
    <citation type="journal article" date="2019" name="Int. J. Syst. Evol. Microbiol.">
        <title>The Global Catalogue of Microorganisms (GCM) 10K type strain sequencing project: providing services to taxonomists for standard genome sequencing and annotation.</title>
        <authorList>
            <consortium name="The Broad Institute Genomics Platform"/>
            <consortium name="The Broad Institute Genome Sequencing Center for Infectious Disease"/>
            <person name="Wu L."/>
            <person name="Ma J."/>
        </authorList>
    </citation>
    <scope>NUCLEOTIDE SEQUENCE [LARGE SCALE GENOMIC DNA]</scope>
    <source>
        <strain evidence="2">JCM 4733</strain>
    </source>
</reference>
<gene>
    <name evidence="1" type="ORF">GCM10010345_04990</name>
</gene>
<name>A0ABQ3CDH2_9ACTN</name>
<organism evidence="1 2">
    <name type="scientific">Streptomyces canarius</name>
    <dbReference type="NCBI Taxonomy" id="285453"/>
    <lineage>
        <taxon>Bacteria</taxon>
        <taxon>Bacillati</taxon>
        <taxon>Actinomycetota</taxon>
        <taxon>Actinomycetes</taxon>
        <taxon>Kitasatosporales</taxon>
        <taxon>Streptomycetaceae</taxon>
        <taxon>Streptomyces</taxon>
    </lineage>
</organism>